<name>A0AAD7VFM3_QUISA</name>
<dbReference type="GO" id="GO:0044715">
    <property type="term" value="F:8-oxo-dGDP phosphatase activity"/>
    <property type="evidence" value="ECO:0007669"/>
    <property type="project" value="TreeGrafter"/>
</dbReference>
<evidence type="ECO:0000256" key="2">
    <source>
        <dbReference type="ARBA" id="ARBA00005582"/>
    </source>
</evidence>
<comment type="caution">
    <text evidence="4">The sequence shown here is derived from an EMBL/GenBank/DDBJ whole genome shotgun (WGS) entry which is preliminary data.</text>
</comment>
<dbReference type="PROSITE" id="PS51462">
    <property type="entry name" value="NUDIX"/>
    <property type="match status" value="1"/>
</dbReference>
<dbReference type="AlphaFoldDB" id="A0AAD7VFM3"/>
<feature type="domain" description="Nudix hydrolase" evidence="3">
    <location>
        <begin position="209"/>
        <end position="350"/>
    </location>
</feature>
<dbReference type="InterPro" id="IPR000086">
    <property type="entry name" value="NUDIX_hydrolase_dom"/>
</dbReference>
<evidence type="ECO:0000256" key="1">
    <source>
        <dbReference type="ARBA" id="ARBA00003778"/>
    </source>
</evidence>
<protein>
    <submittedName>
        <fullName evidence="4">Nudix hydrolase 20, chloroplastic</fullName>
    </submittedName>
</protein>
<dbReference type="InterPro" id="IPR031804">
    <property type="entry name" value="DUF4743"/>
</dbReference>
<dbReference type="InterPro" id="IPR015797">
    <property type="entry name" value="NUDIX_hydrolase-like_dom_sf"/>
</dbReference>
<evidence type="ECO:0000313" key="5">
    <source>
        <dbReference type="Proteomes" id="UP001163823"/>
    </source>
</evidence>
<comment type="function">
    <text evidence="1">Probably mediates the hydrolysis of some nucleoside diphosphate derivatives.</text>
</comment>
<dbReference type="EMBL" id="JARAOO010000003">
    <property type="protein sequence ID" value="KAJ7973898.1"/>
    <property type="molecule type" value="Genomic_DNA"/>
</dbReference>
<sequence>MACADNLGLSLPFPLPFRFTFKSFRQFSMRFPASTPNPSRIEAYSINVTASSVSVSSANDIFGWDDVLRISQSEISPDDSSNLRGYFEKVQLCNRRSDLQSEFLPFVIENQIVGYIHMGFAVLLRSFKDVFIFPKDDSFGGRFGYYVTLDSKLATAEKRTSAVGDVVKSLGEEWIPGIRNELFPVTTSFGAPILFSLERAAAPYFGVQGYATNLNGYVERDGQKYLWVAKRSQLKPTYPGRLDHLVAGGMPHGIACRENLVKECKEEAGIPRYISNKAIAVGAVSFLDIDGYSYNRYVLFCYDLKLSESFEPKNEDGEVESFKLIPAIQVADVVRKTQFFTPNCALVIIDFMFRHGYISPEYVGYLELLRSLRN</sequence>
<dbReference type="PANTHER" id="PTHR13622">
    <property type="entry name" value="THIAMIN PYROPHOSPHOKINASE"/>
    <property type="match status" value="1"/>
</dbReference>
<keyword evidence="5" id="KW-1185">Reference proteome</keyword>
<dbReference type="Pfam" id="PF00293">
    <property type="entry name" value="NUDIX"/>
    <property type="match status" value="1"/>
</dbReference>
<dbReference type="KEGG" id="qsa:O6P43_004057"/>
<dbReference type="CDD" id="cd03676">
    <property type="entry name" value="NUDIX_Tnr3_like"/>
    <property type="match status" value="1"/>
</dbReference>
<dbReference type="Pfam" id="PF15916">
    <property type="entry name" value="DUF4743"/>
    <property type="match status" value="1"/>
</dbReference>
<gene>
    <name evidence="4" type="ORF">O6P43_004057</name>
</gene>
<keyword evidence="4" id="KW-0378">Hydrolase</keyword>
<dbReference type="Proteomes" id="UP001163823">
    <property type="component" value="Chromosome 3"/>
</dbReference>
<dbReference type="Gene3D" id="3.90.79.10">
    <property type="entry name" value="Nucleoside Triphosphate Pyrophosphohydrolase"/>
    <property type="match status" value="1"/>
</dbReference>
<proteinExistence type="inferred from homology"/>
<dbReference type="PANTHER" id="PTHR13622:SF8">
    <property type="entry name" value="THIAMIN PYROPHOSPHOKINASE 1"/>
    <property type="match status" value="1"/>
</dbReference>
<accession>A0AAD7VFM3</accession>
<dbReference type="SUPFAM" id="SSF55811">
    <property type="entry name" value="Nudix"/>
    <property type="match status" value="1"/>
</dbReference>
<organism evidence="4 5">
    <name type="scientific">Quillaja saponaria</name>
    <name type="common">Soap bark tree</name>
    <dbReference type="NCBI Taxonomy" id="32244"/>
    <lineage>
        <taxon>Eukaryota</taxon>
        <taxon>Viridiplantae</taxon>
        <taxon>Streptophyta</taxon>
        <taxon>Embryophyta</taxon>
        <taxon>Tracheophyta</taxon>
        <taxon>Spermatophyta</taxon>
        <taxon>Magnoliopsida</taxon>
        <taxon>eudicotyledons</taxon>
        <taxon>Gunneridae</taxon>
        <taxon>Pentapetalae</taxon>
        <taxon>rosids</taxon>
        <taxon>fabids</taxon>
        <taxon>Fabales</taxon>
        <taxon>Quillajaceae</taxon>
        <taxon>Quillaja</taxon>
    </lineage>
</organism>
<evidence type="ECO:0000313" key="4">
    <source>
        <dbReference type="EMBL" id="KAJ7973898.1"/>
    </source>
</evidence>
<evidence type="ECO:0000259" key="3">
    <source>
        <dbReference type="PROSITE" id="PS51462"/>
    </source>
</evidence>
<dbReference type="FunFam" id="3.90.79.10:FF:000019">
    <property type="entry name" value="Thiamin pyrophosphokinase, putative"/>
    <property type="match status" value="1"/>
</dbReference>
<comment type="similarity">
    <text evidence="2">Belongs to the Nudix hydrolase family.</text>
</comment>
<reference evidence="4" key="1">
    <citation type="journal article" date="2023" name="Science">
        <title>Elucidation of the pathway for biosynthesis of saponin adjuvants from the soapbark tree.</title>
        <authorList>
            <person name="Reed J."/>
            <person name="Orme A."/>
            <person name="El-Demerdash A."/>
            <person name="Owen C."/>
            <person name="Martin L.B.B."/>
            <person name="Misra R.C."/>
            <person name="Kikuchi S."/>
            <person name="Rejzek M."/>
            <person name="Martin A.C."/>
            <person name="Harkess A."/>
            <person name="Leebens-Mack J."/>
            <person name="Louveau T."/>
            <person name="Stephenson M.J."/>
            <person name="Osbourn A."/>
        </authorList>
    </citation>
    <scope>NUCLEOTIDE SEQUENCE</scope>
    <source>
        <strain evidence="4">S10</strain>
    </source>
</reference>